<evidence type="ECO:0000313" key="1">
    <source>
        <dbReference type="EMBL" id="KAG8535435.1"/>
    </source>
</evidence>
<dbReference type="AlphaFoldDB" id="A0AAV6YIJ3"/>
<organism evidence="1 2">
    <name type="scientific">Engystomops pustulosus</name>
    <name type="common">Tungara frog</name>
    <name type="synonym">Physalaemus pustulosus</name>
    <dbReference type="NCBI Taxonomy" id="76066"/>
    <lineage>
        <taxon>Eukaryota</taxon>
        <taxon>Metazoa</taxon>
        <taxon>Chordata</taxon>
        <taxon>Craniata</taxon>
        <taxon>Vertebrata</taxon>
        <taxon>Euteleostomi</taxon>
        <taxon>Amphibia</taxon>
        <taxon>Batrachia</taxon>
        <taxon>Anura</taxon>
        <taxon>Neobatrachia</taxon>
        <taxon>Hyloidea</taxon>
        <taxon>Leptodactylidae</taxon>
        <taxon>Leiuperinae</taxon>
        <taxon>Engystomops</taxon>
    </lineage>
</organism>
<proteinExistence type="predicted"/>
<protein>
    <submittedName>
        <fullName evidence="1">Uncharacterized protein</fullName>
    </submittedName>
</protein>
<name>A0AAV6YIJ3_ENGPU</name>
<comment type="caution">
    <text evidence="1">The sequence shown here is derived from an EMBL/GenBank/DDBJ whole genome shotgun (WGS) entry which is preliminary data.</text>
</comment>
<reference evidence="1" key="1">
    <citation type="thesis" date="2020" institute="ProQuest LLC" country="789 East Eisenhower Parkway, Ann Arbor, MI, USA">
        <title>Comparative Genomics and Chromosome Evolution.</title>
        <authorList>
            <person name="Mudd A.B."/>
        </authorList>
    </citation>
    <scope>NUCLEOTIDE SEQUENCE</scope>
    <source>
        <strain evidence="1">237g6f4</strain>
        <tissue evidence="1">Blood</tissue>
    </source>
</reference>
<dbReference type="EMBL" id="WNYA01067018">
    <property type="protein sequence ID" value="KAG8535435.1"/>
    <property type="molecule type" value="Genomic_DNA"/>
</dbReference>
<evidence type="ECO:0000313" key="2">
    <source>
        <dbReference type="Proteomes" id="UP000824782"/>
    </source>
</evidence>
<accession>A0AAV6YIJ3</accession>
<gene>
    <name evidence="1" type="ORF">GDO81_028557</name>
</gene>
<sequence length="86" mass="9766">MMLNSFRMTSDTEGHNNCGSKPVHDFMVSWTPFFVDSPIISRRECQPKSHCLPLGTVMYPVKLADVLCQRSNSQNKNTCSIYLARP</sequence>
<keyword evidence="2" id="KW-1185">Reference proteome</keyword>
<dbReference type="Proteomes" id="UP000824782">
    <property type="component" value="Unassembled WGS sequence"/>
</dbReference>